<dbReference type="EMBL" id="MN739120">
    <property type="protein sequence ID" value="QHS89845.1"/>
    <property type="molecule type" value="Genomic_DNA"/>
</dbReference>
<accession>A0A6C0BC43</accession>
<reference evidence="1" key="1">
    <citation type="journal article" date="2020" name="Nature">
        <title>Giant virus diversity and host interactions through global metagenomics.</title>
        <authorList>
            <person name="Schulz F."/>
            <person name="Roux S."/>
            <person name="Paez-Espino D."/>
            <person name="Jungbluth S."/>
            <person name="Walsh D.A."/>
            <person name="Denef V.J."/>
            <person name="McMahon K.D."/>
            <person name="Konstantinidis K.T."/>
            <person name="Eloe-Fadrosh E.A."/>
            <person name="Kyrpides N.C."/>
            <person name="Woyke T."/>
        </authorList>
    </citation>
    <scope>NUCLEOTIDE SEQUENCE</scope>
    <source>
        <strain evidence="1">GVMAG-M-3300010160-4</strain>
    </source>
</reference>
<evidence type="ECO:0008006" key="2">
    <source>
        <dbReference type="Google" id="ProtNLM"/>
    </source>
</evidence>
<name>A0A6C0BC43_9ZZZZ</name>
<organism evidence="1">
    <name type="scientific">viral metagenome</name>
    <dbReference type="NCBI Taxonomy" id="1070528"/>
    <lineage>
        <taxon>unclassified sequences</taxon>
        <taxon>metagenomes</taxon>
        <taxon>organismal metagenomes</taxon>
    </lineage>
</organism>
<sequence length="65" mass="7400">MDRICNSCSKNIVGSDFFSLMNQTFCSIECLNVLRRLIIENDKQVKKLQSEKTTHRKPDFGGGGF</sequence>
<dbReference type="AlphaFoldDB" id="A0A6C0BC43"/>
<protein>
    <recommendedName>
        <fullName evidence="2">FLZ-type domain-containing protein</fullName>
    </recommendedName>
</protein>
<proteinExistence type="predicted"/>
<evidence type="ECO:0000313" key="1">
    <source>
        <dbReference type="EMBL" id="QHS89845.1"/>
    </source>
</evidence>